<comment type="caution">
    <text evidence="1">The sequence shown here is derived from an EMBL/GenBank/DDBJ whole genome shotgun (WGS) entry which is preliminary data.</text>
</comment>
<dbReference type="RefSeq" id="WP_219529271.1">
    <property type="nucleotide sequence ID" value="NZ_JAHKRM010000006.1"/>
</dbReference>
<sequence length="180" mass="20393">MNEEISEELRGKLIELARLQDGEAGDLTDEHERWELYRVAIEDGIGVAELFDLISLEPDSVLASSVVIQMVERSAPDERRSWVARLPAEGQGYADGRVVELETVDKLCSGEIPHDQVTDSLENWSNWLQLRITEFVEDTAVLRILAEQGRTKRVRRQAAEALHHLCGGPPGRFRLRDHRA</sequence>
<proteinExistence type="predicted"/>
<dbReference type="EMBL" id="JBHUCM010000044">
    <property type="protein sequence ID" value="MFD1544523.1"/>
    <property type="molecule type" value="Genomic_DNA"/>
</dbReference>
<name>A0ABW4GNZ5_9ACTN</name>
<accession>A0ABW4GNZ5</accession>
<evidence type="ECO:0000313" key="2">
    <source>
        <dbReference type="Proteomes" id="UP001597097"/>
    </source>
</evidence>
<evidence type="ECO:0000313" key="1">
    <source>
        <dbReference type="EMBL" id="MFD1544523.1"/>
    </source>
</evidence>
<keyword evidence="2" id="KW-1185">Reference proteome</keyword>
<protein>
    <recommendedName>
        <fullName evidence="3">HEAT repeat domain-containing protein</fullName>
    </recommendedName>
</protein>
<evidence type="ECO:0008006" key="3">
    <source>
        <dbReference type="Google" id="ProtNLM"/>
    </source>
</evidence>
<reference evidence="2" key="1">
    <citation type="journal article" date="2019" name="Int. J. Syst. Evol. Microbiol.">
        <title>The Global Catalogue of Microorganisms (GCM) 10K type strain sequencing project: providing services to taxonomists for standard genome sequencing and annotation.</title>
        <authorList>
            <consortium name="The Broad Institute Genomics Platform"/>
            <consortium name="The Broad Institute Genome Sequencing Center for Infectious Disease"/>
            <person name="Wu L."/>
            <person name="Ma J."/>
        </authorList>
    </citation>
    <scope>NUCLEOTIDE SEQUENCE [LARGE SCALE GENOMIC DNA]</scope>
    <source>
        <strain evidence="2">CGMCC 1.15399</strain>
    </source>
</reference>
<organism evidence="1 2">
    <name type="scientific">Nonomuraea guangzhouensis</name>
    <dbReference type="NCBI Taxonomy" id="1291555"/>
    <lineage>
        <taxon>Bacteria</taxon>
        <taxon>Bacillati</taxon>
        <taxon>Actinomycetota</taxon>
        <taxon>Actinomycetes</taxon>
        <taxon>Streptosporangiales</taxon>
        <taxon>Streptosporangiaceae</taxon>
        <taxon>Nonomuraea</taxon>
    </lineage>
</organism>
<gene>
    <name evidence="1" type="ORF">ACFSJ0_46295</name>
</gene>
<dbReference type="Proteomes" id="UP001597097">
    <property type="component" value="Unassembled WGS sequence"/>
</dbReference>